<evidence type="ECO:0000259" key="4">
    <source>
        <dbReference type="Pfam" id="PF00437"/>
    </source>
</evidence>
<evidence type="ECO:0000313" key="6">
    <source>
        <dbReference type="Proteomes" id="UP000255523"/>
    </source>
</evidence>
<dbReference type="Pfam" id="PF00437">
    <property type="entry name" value="T2SSE"/>
    <property type="match status" value="1"/>
</dbReference>
<dbReference type="Gene3D" id="3.40.50.300">
    <property type="entry name" value="P-loop containing nucleotide triphosphate hydrolases"/>
    <property type="match status" value="1"/>
</dbReference>
<dbReference type="GO" id="GO:0016887">
    <property type="term" value="F:ATP hydrolysis activity"/>
    <property type="evidence" value="ECO:0007669"/>
    <property type="project" value="TreeGrafter"/>
</dbReference>
<reference evidence="5 6" key="1">
    <citation type="submission" date="2018-06" db="EMBL/GenBank/DDBJ databases">
        <authorList>
            <consortium name="Pathogen Informatics"/>
            <person name="Doyle S."/>
        </authorList>
    </citation>
    <scope>NUCLEOTIDE SEQUENCE [LARGE SCALE GENOMIC DNA]</scope>
    <source>
        <strain evidence="5 6">NCTC11087</strain>
    </source>
</reference>
<dbReference type="GO" id="GO:0005886">
    <property type="term" value="C:plasma membrane"/>
    <property type="evidence" value="ECO:0007669"/>
    <property type="project" value="TreeGrafter"/>
</dbReference>
<dbReference type="AlphaFoldDB" id="A0A380LKJ4"/>
<keyword evidence="3" id="KW-0067">ATP-binding</keyword>
<proteinExistence type="inferred from homology"/>
<protein>
    <submittedName>
        <fullName evidence="5">PilB-like pili biogenesis ATPase</fullName>
    </submittedName>
</protein>
<dbReference type="InterPro" id="IPR001482">
    <property type="entry name" value="T2SS/T4SS_dom"/>
</dbReference>
<dbReference type="RefSeq" id="WP_081637626.1">
    <property type="nucleotide sequence ID" value="NZ_UHFX01000003.1"/>
</dbReference>
<name>A0A380LKJ4_9FIRM</name>
<dbReference type="Proteomes" id="UP000255523">
    <property type="component" value="Unassembled WGS sequence"/>
</dbReference>
<dbReference type="GeneID" id="77461696"/>
<dbReference type="InterPro" id="IPR027417">
    <property type="entry name" value="P-loop_NTPase"/>
</dbReference>
<dbReference type="EMBL" id="UHFX01000003">
    <property type="protein sequence ID" value="SUO03841.1"/>
    <property type="molecule type" value="Genomic_DNA"/>
</dbReference>
<keyword evidence="2" id="KW-0547">Nucleotide-binding</keyword>
<evidence type="ECO:0000256" key="3">
    <source>
        <dbReference type="ARBA" id="ARBA00022840"/>
    </source>
</evidence>
<feature type="domain" description="Bacterial type II secretion system protein E" evidence="4">
    <location>
        <begin position="6"/>
        <end position="278"/>
    </location>
</feature>
<comment type="similarity">
    <text evidence="1">Belongs to the GSP E family.</text>
</comment>
<evidence type="ECO:0000256" key="2">
    <source>
        <dbReference type="ARBA" id="ARBA00022741"/>
    </source>
</evidence>
<dbReference type="SUPFAM" id="SSF52540">
    <property type="entry name" value="P-loop containing nucleoside triphosphate hydrolases"/>
    <property type="match status" value="1"/>
</dbReference>
<keyword evidence="6" id="KW-1185">Reference proteome</keyword>
<organism evidence="5 6">
    <name type="scientific">Faecalicoccus pleomorphus</name>
    <dbReference type="NCBI Taxonomy" id="1323"/>
    <lineage>
        <taxon>Bacteria</taxon>
        <taxon>Bacillati</taxon>
        <taxon>Bacillota</taxon>
        <taxon>Erysipelotrichia</taxon>
        <taxon>Erysipelotrichales</taxon>
        <taxon>Erysipelotrichaceae</taxon>
        <taxon>Faecalicoccus</taxon>
    </lineage>
</organism>
<dbReference type="OrthoDB" id="9808272at2"/>
<dbReference type="PANTHER" id="PTHR30258:SF2">
    <property type="entry name" value="COMG OPERON PROTEIN 1"/>
    <property type="match status" value="1"/>
</dbReference>
<dbReference type="GO" id="GO:0005524">
    <property type="term" value="F:ATP binding"/>
    <property type="evidence" value="ECO:0007669"/>
    <property type="project" value="UniProtKB-KW"/>
</dbReference>
<evidence type="ECO:0000256" key="1">
    <source>
        <dbReference type="ARBA" id="ARBA00006611"/>
    </source>
</evidence>
<dbReference type="PANTHER" id="PTHR30258">
    <property type="entry name" value="TYPE II SECRETION SYSTEM PROTEIN GSPE-RELATED"/>
    <property type="match status" value="1"/>
</dbReference>
<accession>A0A380LKJ4</accession>
<gene>
    <name evidence="5" type="primary">gspE</name>
    <name evidence="5" type="ORF">NCTC11087_00719</name>
</gene>
<sequence>MNMQERLEQLLTYATQKKASDIHLTLHRHTLSIQLRIYEQMVELVQDLWDESLFEYVKFKSGLDLTNPYIPQNGQFSWKLGSQVLYCRFSLIPNKHLQTGVIRLLHTGIHLPIERLTSKKEHQTFLKGLIHARRGLVIACGPTNSGKTTTLHAILHAIAQRSMHKVVSLEDPIEIQDPSYLQLQINEELGFTYEKGIEELLRHDPDVIFIGETRNSYTAKMVVRCALTGSLAFTTLHASNTLEAIQRLEDLSVSTYDLKKTLTALIGQRLYQSPKGKECIYEILSGQDLQYALEHKAYPKGFKTLSNEIQEALDTQRIQDPQARFDLQNL</sequence>
<dbReference type="Gene3D" id="3.30.450.90">
    <property type="match status" value="1"/>
</dbReference>
<evidence type="ECO:0000313" key="5">
    <source>
        <dbReference type="EMBL" id="SUO03841.1"/>
    </source>
</evidence>
<dbReference type="CDD" id="cd01129">
    <property type="entry name" value="PulE-GspE-like"/>
    <property type="match status" value="1"/>
</dbReference>